<organism evidence="12 13">
    <name type="scientific">Paracoccus sanguinis</name>
    <dbReference type="NCBI Taxonomy" id="1545044"/>
    <lineage>
        <taxon>Bacteria</taxon>
        <taxon>Pseudomonadati</taxon>
        <taxon>Pseudomonadota</taxon>
        <taxon>Alphaproteobacteria</taxon>
        <taxon>Rhodobacterales</taxon>
        <taxon>Paracoccaceae</taxon>
        <taxon>Paracoccus</taxon>
    </lineage>
</organism>
<feature type="chain" id="PRO_5039912578" description="FAD:protein FMN transferase" evidence="11">
    <location>
        <begin position="25"/>
        <end position="321"/>
    </location>
</feature>
<evidence type="ECO:0000256" key="8">
    <source>
        <dbReference type="ARBA" id="ARBA00022842"/>
    </source>
</evidence>
<dbReference type="Proteomes" id="UP000029858">
    <property type="component" value="Unassembled WGS sequence"/>
</dbReference>
<evidence type="ECO:0000256" key="1">
    <source>
        <dbReference type="ARBA" id="ARBA00001946"/>
    </source>
</evidence>
<evidence type="ECO:0000256" key="11">
    <source>
        <dbReference type="SAM" id="SignalP"/>
    </source>
</evidence>
<evidence type="ECO:0000256" key="4">
    <source>
        <dbReference type="ARBA" id="ARBA00022630"/>
    </source>
</evidence>
<dbReference type="InterPro" id="IPR006311">
    <property type="entry name" value="TAT_signal"/>
</dbReference>
<dbReference type="EC" id="2.7.1.180" evidence="2"/>
<name>A0A099GJJ1_9RHOB</name>
<evidence type="ECO:0000256" key="9">
    <source>
        <dbReference type="ARBA" id="ARBA00031306"/>
    </source>
</evidence>
<feature type="signal peptide" evidence="11">
    <location>
        <begin position="1"/>
        <end position="24"/>
    </location>
</feature>
<dbReference type="PANTHER" id="PTHR30040:SF2">
    <property type="entry name" value="FAD:PROTEIN FMN TRANSFERASE"/>
    <property type="match status" value="1"/>
</dbReference>
<keyword evidence="5" id="KW-0808">Transferase</keyword>
<proteinExistence type="predicted"/>
<keyword evidence="6" id="KW-0479">Metal-binding</keyword>
<dbReference type="AlphaFoldDB" id="A0A099GJJ1"/>
<accession>A0A099GJJ1</accession>
<dbReference type="PROSITE" id="PS51318">
    <property type="entry name" value="TAT"/>
    <property type="match status" value="1"/>
</dbReference>
<comment type="caution">
    <text evidence="12">The sequence shown here is derived from an EMBL/GenBank/DDBJ whole genome shotgun (WGS) entry which is preliminary data.</text>
</comment>
<protein>
    <recommendedName>
        <fullName evidence="3">FAD:protein FMN transferase</fullName>
        <ecNumber evidence="2">2.7.1.180</ecNumber>
    </recommendedName>
    <alternativeName>
        <fullName evidence="9">Flavin transferase</fullName>
    </alternativeName>
</protein>
<comment type="cofactor">
    <cofactor evidence="1">
        <name>Mg(2+)</name>
        <dbReference type="ChEBI" id="CHEBI:18420"/>
    </cofactor>
</comment>
<dbReference type="PANTHER" id="PTHR30040">
    <property type="entry name" value="THIAMINE BIOSYNTHESIS LIPOPROTEIN APBE"/>
    <property type="match status" value="1"/>
</dbReference>
<comment type="catalytic activity">
    <reaction evidence="10">
        <text>L-threonyl-[protein] + FAD = FMN-L-threonyl-[protein] + AMP + H(+)</text>
        <dbReference type="Rhea" id="RHEA:36847"/>
        <dbReference type="Rhea" id="RHEA-COMP:11060"/>
        <dbReference type="Rhea" id="RHEA-COMP:11061"/>
        <dbReference type="ChEBI" id="CHEBI:15378"/>
        <dbReference type="ChEBI" id="CHEBI:30013"/>
        <dbReference type="ChEBI" id="CHEBI:57692"/>
        <dbReference type="ChEBI" id="CHEBI:74257"/>
        <dbReference type="ChEBI" id="CHEBI:456215"/>
        <dbReference type="EC" id="2.7.1.180"/>
    </reaction>
</comment>
<dbReference type="Gene3D" id="3.10.520.10">
    <property type="entry name" value="ApbE-like domains"/>
    <property type="match status" value="1"/>
</dbReference>
<evidence type="ECO:0000256" key="7">
    <source>
        <dbReference type="ARBA" id="ARBA00022827"/>
    </source>
</evidence>
<keyword evidence="11" id="KW-0732">Signal</keyword>
<dbReference type="Pfam" id="PF02424">
    <property type="entry name" value="ApbE"/>
    <property type="match status" value="1"/>
</dbReference>
<evidence type="ECO:0000313" key="13">
    <source>
        <dbReference type="Proteomes" id="UP000029858"/>
    </source>
</evidence>
<dbReference type="EMBL" id="JRKQ01000022">
    <property type="protein sequence ID" value="KGJ22717.1"/>
    <property type="molecule type" value="Genomic_DNA"/>
</dbReference>
<dbReference type="InterPro" id="IPR003374">
    <property type="entry name" value="ApbE-like_sf"/>
</dbReference>
<dbReference type="GO" id="GO:0046872">
    <property type="term" value="F:metal ion binding"/>
    <property type="evidence" value="ECO:0007669"/>
    <property type="project" value="UniProtKB-KW"/>
</dbReference>
<evidence type="ECO:0000256" key="6">
    <source>
        <dbReference type="ARBA" id="ARBA00022723"/>
    </source>
</evidence>
<keyword evidence="7" id="KW-0274">FAD</keyword>
<dbReference type="RefSeq" id="WP_036708373.1">
    <property type="nucleotide sequence ID" value="NZ_JRKQ01000022.1"/>
</dbReference>
<evidence type="ECO:0000313" key="12">
    <source>
        <dbReference type="EMBL" id="KGJ22717.1"/>
    </source>
</evidence>
<reference evidence="12 13" key="2">
    <citation type="submission" date="2014-10" db="EMBL/GenBank/DDBJ databases">
        <title>Paracoccus sanguinis sp. nov., isolated from clinical specimens of New York State patients.</title>
        <authorList>
            <person name="Mingle L.A."/>
            <person name="Cole J.A."/>
            <person name="Lapierre P."/>
            <person name="Musser K.A."/>
        </authorList>
    </citation>
    <scope>NUCLEOTIDE SEQUENCE [LARGE SCALE GENOMIC DNA]</scope>
    <source>
        <strain evidence="12 13">5503</strain>
    </source>
</reference>
<dbReference type="InterPro" id="IPR024932">
    <property type="entry name" value="ApbE"/>
</dbReference>
<reference evidence="12 13" key="1">
    <citation type="submission" date="2014-09" db="EMBL/GenBank/DDBJ databases">
        <authorList>
            <person name="McGinnis J.M."/>
            <person name="Wolfgang W.J."/>
        </authorList>
    </citation>
    <scope>NUCLEOTIDE SEQUENCE [LARGE SCALE GENOMIC DNA]</scope>
    <source>
        <strain evidence="12 13">5503</strain>
    </source>
</reference>
<keyword evidence="4" id="KW-0285">Flavoprotein</keyword>
<keyword evidence="8" id="KW-0460">Magnesium</keyword>
<sequence>MTLSRRRFITIAALGALAPAAAHALGAGGAVAQGEAGQGAVPVTDWRGIALGAEARLILAHPDADRLVAAALDELARLERIFSLYRTDSELARLNREGALSAPSTEMVELLTLAGVVHGATEGAFDPTVQPVWAAHATAAAAGRAVTDAERRAALALTGWAGVEVTPARVALARPGMALTLNGIAQGFITDRVAARLGALGLTDVLCEMGEITARGTAPEGGPWPVQLSNGRALPLSGRAVASSAPRATVFDPEGRLGHIIDPRSGLPSGQALSLVSVSAPSAALADALSTAGCLLGPEGLARAVAGFDGVRIEACDPLPA</sequence>
<dbReference type="GO" id="GO:0016740">
    <property type="term" value="F:transferase activity"/>
    <property type="evidence" value="ECO:0007669"/>
    <property type="project" value="UniProtKB-KW"/>
</dbReference>
<evidence type="ECO:0000256" key="2">
    <source>
        <dbReference type="ARBA" id="ARBA00011955"/>
    </source>
</evidence>
<evidence type="ECO:0000256" key="5">
    <source>
        <dbReference type="ARBA" id="ARBA00022679"/>
    </source>
</evidence>
<dbReference type="SUPFAM" id="SSF143631">
    <property type="entry name" value="ApbE-like"/>
    <property type="match status" value="1"/>
</dbReference>
<evidence type="ECO:0000256" key="10">
    <source>
        <dbReference type="ARBA" id="ARBA00048540"/>
    </source>
</evidence>
<evidence type="ECO:0000256" key="3">
    <source>
        <dbReference type="ARBA" id="ARBA00016337"/>
    </source>
</evidence>
<gene>
    <name evidence="12" type="ORF">IX56_06540</name>
</gene>